<accession>A0A6P7F8M3</accession>
<dbReference type="PRINTS" id="PR01345">
    <property type="entry name" value="CERVTRCPTASE"/>
</dbReference>
<name>A0A6P7F8M3_DIAVI</name>
<dbReference type="PANTHER" id="PTHR33332">
    <property type="entry name" value="REVERSE TRANSCRIPTASE DOMAIN-CONTAINING PROTEIN"/>
    <property type="match status" value="1"/>
</dbReference>
<reference evidence="1" key="1">
    <citation type="submission" date="2025-08" db="UniProtKB">
        <authorList>
            <consortium name="RefSeq"/>
        </authorList>
    </citation>
    <scope>IDENTIFICATION</scope>
    <source>
        <tissue evidence="1">Whole insect</tissue>
    </source>
</reference>
<dbReference type="AlphaFoldDB" id="A0A6P7F8M3"/>
<gene>
    <name evidence="1" type="primary">LOC114325864</name>
</gene>
<dbReference type="RefSeq" id="XP_028129800.1">
    <property type="nucleotide sequence ID" value="XM_028273999.1"/>
</dbReference>
<proteinExistence type="predicted"/>
<protein>
    <submittedName>
        <fullName evidence="1">Uncharacterized protein LOC114325864</fullName>
    </submittedName>
</protein>
<evidence type="ECO:0000313" key="1">
    <source>
        <dbReference type="RefSeq" id="XP_028129800.1"/>
    </source>
</evidence>
<dbReference type="InParanoid" id="A0A6P7F8M3"/>
<sequence length="163" mass="18781">MSLFADDTKLYANPFSGYNQLQTDLQEVAKWVDDWCLQLNTSKCAVLHLGKNNPRNRYVLSNVSLKTVSQQKDLGVLVTETLSWSEHIQSVCNKARTSVYLLSKTFSKISPKNFVALFSVYVRPILEFAGPVWNVDWQRDSDRLESVQRWATRISYGRSRPPY</sequence>
<organism evidence="1">
    <name type="scientific">Diabrotica virgifera virgifera</name>
    <name type="common">western corn rootworm</name>
    <dbReference type="NCBI Taxonomy" id="50390"/>
    <lineage>
        <taxon>Eukaryota</taxon>
        <taxon>Metazoa</taxon>
        <taxon>Ecdysozoa</taxon>
        <taxon>Arthropoda</taxon>
        <taxon>Hexapoda</taxon>
        <taxon>Insecta</taxon>
        <taxon>Pterygota</taxon>
        <taxon>Neoptera</taxon>
        <taxon>Endopterygota</taxon>
        <taxon>Coleoptera</taxon>
        <taxon>Polyphaga</taxon>
        <taxon>Cucujiformia</taxon>
        <taxon>Chrysomeloidea</taxon>
        <taxon>Chrysomelidae</taxon>
        <taxon>Galerucinae</taxon>
        <taxon>Diabroticina</taxon>
        <taxon>Diabroticites</taxon>
        <taxon>Diabrotica</taxon>
    </lineage>
</organism>